<keyword evidence="1" id="KW-0479">Metal-binding</keyword>
<keyword evidence="3" id="KW-0862">Zinc</keyword>
<proteinExistence type="predicted"/>
<evidence type="ECO:0000256" key="1">
    <source>
        <dbReference type="ARBA" id="ARBA00022723"/>
    </source>
</evidence>
<dbReference type="InterPro" id="IPR059083">
    <property type="entry name" value="At5g19230_dom"/>
</dbReference>
<feature type="chain" id="PRO_5035732237" description="SWIM-type domain-containing protein" evidence="6">
    <location>
        <begin position="25"/>
        <end position="346"/>
    </location>
</feature>
<evidence type="ECO:0000256" key="5">
    <source>
        <dbReference type="SAM" id="MobiDB-lite"/>
    </source>
</evidence>
<dbReference type="InterPro" id="IPR007527">
    <property type="entry name" value="Znf_SWIM"/>
</dbReference>
<keyword evidence="6" id="KW-0732">Signal</keyword>
<reference evidence="8" key="1">
    <citation type="submission" date="2021-01" db="EMBL/GenBank/DDBJ databases">
        <authorList>
            <person name="Bezrukov I."/>
        </authorList>
    </citation>
    <scope>NUCLEOTIDE SEQUENCE</scope>
</reference>
<evidence type="ECO:0000259" key="7">
    <source>
        <dbReference type="PROSITE" id="PS50966"/>
    </source>
</evidence>
<organism evidence="8 9">
    <name type="scientific">Arabidopsis arenosa</name>
    <name type="common">Sand rock-cress</name>
    <name type="synonym">Cardaminopsis arenosa</name>
    <dbReference type="NCBI Taxonomy" id="38785"/>
    <lineage>
        <taxon>Eukaryota</taxon>
        <taxon>Viridiplantae</taxon>
        <taxon>Streptophyta</taxon>
        <taxon>Embryophyta</taxon>
        <taxon>Tracheophyta</taxon>
        <taxon>Spermatophyta</taxon>
        <taxon>Magnoliopsida</taxon>
        <taxon>eudicotyledons</taxon>
        <taxon>Gunneridae</taxon>
        <taxon>Pentapetalae</taxon>
        <taxon>rosids</taxon>
        <taxon>malvids</taxon>
        <taxon>Brassicales</taxon>
        <taxon>Brassicaceae</taxon>
        <taxon>Camelineae</taxon>
        <taxon>Arabidopsis</taxon>
    </lineage>
</organism>
<dbReference type="Proteomes" id="UP000682877">
    <property type="component" value="Chromosome 1"/>
</dbReference>
<feature type="compositionally biased region" description="Polar residues" evidence="5">
    <location>
        <begin position="267"/>
        <end position="304"/>
    </location>
</feature>
<dbReference type="EMBL" id="LR999451">
    <property type="protein sequence ID" value="CAE5960365.1"/>
    <property type="molecule type" value="Genomic_DNA"/>
</dbReference>
<dbReference type="PANTHER" id="PTHR33976">
    <property type="entry name" value="OS07G0645000 PROTEIN"/>
    <property type="match status" value="1"/>
</dbReference>
<dbReference type="SMART" id="SM00575">
    <property type="entry name" value="ZnF_PMZ"/>
    <property type="match status" value="1"/>
</dbReference>
<keyword evidence="9" id="KW-1185">Reference proteome</keyword>
<dbReference type="InterPro" id="IPR006564">
    <property type="entry name" value="Znf_PMZ"/>
</dbReference>
<feature type="domain" description="SWIM-type" evidence="7">
    <location>
        <begin position="191"/>
        <end position="224"/>
    </location>
</feature>
<keyword evidence="2 4" id="KW-0863">Zinc-finger</keyword>
<evidence type="ECO:0000256" key="2">
    <source>
        <dbReference type="ARBA" id="ARBA00022771"/>
    </source>
</evidence>
<dbReference type="AlphaFoldDB" id="A0A8S1ZLR3"/>
<evidence type="ECO:0000256" key="4">
    <source>
        <dbReference type="PROSITE-ProRule" id="PRU00325"/>
    </source>
</evidence>
<protein>
    <recommendedName>
        <fullName evidence="7">SWIM-type domain-containing protein</fullName>
    </recommendedName>
</protein>
<sequence length="346" mass="38603">MVLITKMSLSFYIIHLLIFSLISTCVICNQAEDNLLQGLNSYRTAQRVPPFAKNEKADCVADEIADKLEDQPCTNHTTASTVTPGSVPPRLTNYQDILSECKVDPNTTRDALILPVCIPNRIPTLALTNYTQTGYARYLNDSRTIKDARKLPVINMLEEVKRSCMKRISKLCDKTKKCKTRYEVLEGSGSYSVNLLTRECACCRQWNLTGIPCPHAIFVIREKNRDPEDYVDRHLATHVWKATYKDNIEPDDDDPWSIHNAPKRWRNAQSQSTPLVAQSQSIPACSQNQFTQNSQHSSAPTANPSGRGRAHGRPSGVKNGQGKGKGKGRGKGSDEAPRPPVFFMSP</sequence>
<dbReference type="PROSITE" id="PS50966">
    <property type="entry name" value="ZF_SWIM"/>
    <property type="match status" value="1"/>
</dbReference>
<gene>
    <name evidence="8" type="ORF">AARE701A_LOCUS3811</name>
</gene>
<dbReference type="Pfam" id="PF25884">
    <property type="entry name" value="At5g19230"/>
    <property type="match status" value="1"/>
</dbReference>
<evidence type="ECO:0000256" key="6">
    <source>
        <dbReference type="SAM" id="SignalP"/>
    </source>
</evidence>
<dbReference type="InterPro" id="IPR045285">
    <property type="entry name" value="At5g19230-like"/>
</dbReference>
<feature type="region of interest" description="Disordered" evidence="5">
    <location>
        <begin position="267"/>
        <end position="346"/>
    </location>
</feature>
<dbReference type="PANTHER" id="PTHR33976:SF2">
    <property type="entry name" value="GLYCOPROTEIN MEMBRANE GPI-ANCHORED"/>
    <property type="match status" value="1"/>
</dbReference>
<accession>A0A8S1ZLR3</accession>
<evidence type="ECO:0000313" key="9">
    <source>
        <dbReference type="Proteomes" id="UP000682877"/>
    </source>
</evidence>
<evidence type="ECO:0000256" key="3">
    <source>
        <dbReference type="ARBA" id="ARBA00022833"/>
    </source>
</evidence>
<evidence type="ECO:0000313" key="8">
    <source>
        <dbReference type="EMBL" id="CAE5960365.1"/>
    </source>
</evidence>
<name>A0A8S1ZLR3_ARAAE</name>
<dbReference type="GO" id="GO:0008270">
    <property type="term" value="F:zinc ion binding"/>
    <property type="evidence" value="ECO:0007669"/>
    <property type="project" value="UniProtKB-KW"/>
</dbReference>
<feature type="signal peptide" evidence="6">
    <location>
        <begin position="1"/>
        <end position="24"/>
    </location>
</feature>